<keyword evidence="3" id="KW-1185">Reference proteome</keyword>
<dbReference type="EMBL" id="VOEJ01000001">
    <property type="protein sequence ID" value="TWR31435.1"/>
    <property type="molecule type" value="Genomic_DNA"/>
</dbReference>
<evidence type="ECO:0000313" key="2">
    <source>
        <dbReference type="EMBL" id="TWR31435.1"/>
    </source>
</evidence>
<dbReference type="PANTHER" id="PTHR43233:SF1">
    <property type="entry name" value="FAMILY N-ACETYLTRANSFERASE, PUTATIVE (AFU_ORTHOLOGUE AFUA_6G03350)-RELATED"/>
    <property type="match status" value="1"/>
</dbReference>
<dbReference type="OrthoDB" id="9775804at2"/>
<protein>
    <submittedName>
        <fullName evidence="2">GNAT family N-acetyltransferase</fullName>
    </submittedName>
</protein>
<keyword evidence="2" id="KW-0808">Transferase</keyword>
<gene>
    <name evidence="2" type="ORF">FPZ43_02870</name>
</gene>
<dbReference type="Proteomes" id="UP000320042">
    <property type="component" value="Unassembled WGS sequence"/>
</dbReference>
<dbReference type="Gene3D" id="3.40.630.30">
    <property type="match status" value="1"/>
</dbReference>
<comment type="caution">
    <text evidence="2">The sequence shown here is derived from an EMBL/GenBank/DDBJ whole genome shotgun (WGS) entry which is preliminary data.</text>
</comment>
<dbReference type="CDD" id="cd04301">
    <property type="entry name" value="NAT_SF"/>
    <property type="match status" value="1"/>
</dbReference>
<dbReference type="PANTHER" id="PTHR43233">
    <property type="entry name" value="FAMILY N-ACETYLTRANSFERASE, PUTATIVE (AFU_ORTHOLOGUE AFUA_6G03350)-RELATED"/>
    <property type="match status" value="1"/>
</dbReference>
<reference evidence="2 3" key="1">
    <citation type="submission" date="2019-07" db="EMBL/GenBank/DDBJ databases">
        <authorList>
            <person name="Kim J."/>
        </authorList>
    </citation>
    <scope>NUCLEOTIDE SEQUENCE [LARGE SCALE GENOMIC DNA]</scope>
    <source>
        <strain evidence="3">dk17</strain>
    </source>
</reference>
<feature type="domain" description="N-acetyltransferase" evidence="1">
    <location>
        <begin position="3"/>
        <end position="138"/>
    </location>
</feature>
<sequence>MNITYQRETTLAADEFIDVLIRSTLAERRPVDDRTRIEDMLKNANLIVTARIDGKLIGVSRCLSDFSFCTYMSDLAVDASYQKMGIGVKLIREAKLHSPMAKLILLAAPKAVNYYPKTGMQHFEHCFLLDDVNALNIKE</sequence>
<name>A0A563UJA5_9SPHI</name>
<organism evidence="2 3">
    <name type="scientific">Mucilaginibacter pallidiroseus</name>
    <dbReference type="NCBI Taxonomy" id="2599295"/>
    <lineage>
        <taxon>Bacteria</taxon>
        <taxon>Pseudomonadati</taxon>
        <taxon>Bacteroidota</taxon>
        <taxon>Sphingobacteriia</taxon>
        <taxon>Sphingobacteriales</taxon>
        <taxon>Sphingobacteriaceae</taxon>
        <taxon>Mucilaginibacter</taxon>
    </lineage>
</organism>
<dbReference type="GO" id="GO:0016747">
    <property type="term" value="F:acyltransferase activity, transferring groups other than amino-acyl groups"/>
    <property type="evidence" value="ECO:0007669"/>
    <property type="project" value="InterPro"/>
</dbReference>
<dbReference type="InterPro" id="IPR016181">
    <property type="entry name" value="Acyl_CoA_acyltransferase"/>
</dbReference>
<dbReference type="Pfam" id="PF00583">
    <property type="entry name" value="Acetyltransf_1"/>
    <property type="match status" value="1"/>
</dbReference>
<accession>A0A563UJA5</accession>
<proteinExistence type="predicted"/>
<evidence type="ECO:0000313" key="3">
    <source>
        <dbReference type="Proteomes" id="UP000320042"/>
    </source>
</evidence>
<dbReference type="PROSITE" id="PS51186">
    <property type="entry name" value="GNAT"/>
    <property type="match status" value="1"/>
</dbReference>
<dbReference type="InterPro" id="IPR053144">
    <property type="entry name" value="Acetyltransferase_Butenolide"/>
</dbReference>
<dbReference type="RefSeq" id="WP_146380332.1">
    <property type="nucleotide sequence ID" value="NZ_VOEJ01000001.1"/>
</dbReference>
<evidence type="ECO:0000259" key="1">
    <source>
        <dbReference type="PROSITE" id="PS51186"/>
    </source>
</evidence>
<dbReference type="AlphaFoldDB" id="A0A563UJA5"/>
<dbReference type="InterPro" id="IPR000182">
    <property type="entry name" value="GNAT_dom"/>
</dbReference>
<dbReference type="SUPFAM" id="SSF55729">
    <property type="entry name" value="Acyl-CoA N-acyltransferases (Nat)"/>
    <property type="match status" value="1"/>
</dbReference>